<feature type="signal peptide" evidence="2">
    <location>
        <begin position="1"/>
        <end position="35"/>
    </location>
</feature>
<keyword evidence="1" id="KW-1133">Transmembrane helix</keyword>
<dbReference type="EMBL" id="VLLL01000007">
    <property type="protein sequence ID" value="TWJ10474.1"/>
    <property type="molecule type" value="Genomic_DNA"/>
</dbReference>
<reference evidence="3" key="2">
    <citation type="submission" date="2019-07" db="EMBL/GenBank/DDBJ databases">
        <authorList>
            <person name="Kyrpides N."/>
            <person name="Huntemann M."/>
            <person name="Clum A."/>
            <person name="Pillay M."/>
            <person name="Palaniappan K."/>
            <person name="Varghese N."/>
            <person name="Mikhailova N."/>
            <person name="Stamatis D."/>
            <person name="Reddy T."/>
            <person name="Daum C."/>
            <person name="Shapiro N."/>
            <person name="Ivanova N."/>
            <person name="Kyrpides N."/>
            <person name="Woyke T."/>
        </authorList>
    </citation>
    <scope>NUCLEOTIDE SEQUENCE</scope>
    <source>
        <strain evidence="3">DSM 45044</strain>
    </source>
</reference>
<dbReference type="Proteomes" id="UP000321617">
    <property type="component" value="Unassembled WGS sequence"/>
</dbReference>
<evidence type="ECO:0000256" key="1">
    <source>
        <dbReference type="SAM" id="Phobius"/>
    </source>
</evidence>
<feature type="transmembrane region" description="Helical" evidence="1">
    <location>
        <begin position="364"/>
        <end position="385"/>
    </location>
</feature>
<proteinExistence type="predicted"/>
<sequence length="394" mass="40858">MRSSLRGRKPAVRAAVAAAITGLAIAAVTPTPAHADEQPVLERWLETVPADPGTTVDFTPTFANATESSARGLVIEVNLNRSFTVTTSYDNCVVSEEKFATCVLPTAEIPAGAAVSVDPATPFGIAVPSNIPGPMTSCAYCNHSILAVGEAAARAELAEFGGTETGNVLQLVTTETPDRAPYEGGNGTIDLQISANPLDLAANPVRVDGAEGEEVSFTVAISNNGPADMTGYVDGHLWFVVIEPATGMTFIDSDVCYATEDAGPWIDPTDWAEGAFACVGRELVAGRAQTATITASVQNASAATDGRIHARYFVNEWNDWSVLDGDLSNNIAMLALNTDTTDVSDDDDVAGPGDGSFPVTGVALSWWIGGGAAVLVAGVAGVVLMRRRAAVATW</sequence>
<dbReference type="AlphaFoldDB" id="A0A562UXV2"/>
<evidence type="ECO:0000313" key="4">
    <source>
        <dbReference type="EMBL" id="TWJ16725.1"/>
    </source>
</evidence>
<name>A0A562UXV2_9ACTN</name>
<protein>
    <submittedName>
        <fullName evidence="3">Putative repeat protein (TIGR01451 family)</fullName>
    </submittedName>
</protein>
<feature type="chain" id="PRO_5036136439" evidence="2">
    <location>
        <begin position="36"/>
        <end position="394"/>
    </location>
</feature>
<evidence type="ECO:0000313" key="5">
    <source>
        <dbReference type="Proteomes" id="UP000321617"/>
    </source>
</evidence>
<accession>A0A562UXV2</accession>
<comment type="caution">
    <text evidence="3">The sequence shown here is derived from an EMBL/GenBank/DDBJ whole genome shotgun (WGS) entry which is preliminary data.</text>
</comment>
<evidence type="ECO:0000313" key="3">
    <source>
        <dbReference type="EMBL" id="TWJ10474.1"/>
    </source>
</evidence>
<keyword evidence="5" id="KW-1185">Reference proteome</keyword>
<reference evidence="3 5" key="1">
    <citation type="journal article" date="2013" name="Stand. Genomic Sci.">
        <title>Genomic Encyclopedia of Type Strains, Phase I: The one thousand microbial genomes (KMG-I) project.</title>
        <authorList>
            <person name="Kyrpides N.C."/>
            <person name="Woyke T."/>
            <person name="Eisen J.A."/>
            <person name="Garrity G."/>
            <person name="Lilburn T.G."/>
            <person name="Beck B.J."/>
            <person name="Whitman W.B."/>
            <person name="Hugenholtz P."/>
            <person name="Klenk H.P."/>
        </authorList>
    </citation>
    <scope>NUCLEOTIDE SEQUENCE [LARGE SCALE GENOMIC DNA]</scope>
    <source>
        <strain evidence="3 5">DSM 45044</strain>
    </source>
</reference>
<keyword evidence="1" id="KW-0812">Transmembrane</keyword>
<keyword evidence="2" id="KW-0732">Signal</keyword>
<keyword evidence="1" id="KW-0472">Membrane</keyword>
<gene>
    <name evidence="4" type="ORF">LX16_0161</name>
    <name evidence="3" type="ORF">LX16_3891</name>
</gene>
<organism evidence="3 5">
    <name type="scientific">Stackebrandtia albiflava</name>
    <dbReference type="NCBI Taxonomy" id="406432"/>
    <lineage>
        <taxon>Bacteria</taxon>
        <taxon>Bacillati</taxon>
        <taxon>Actinomycetota</taxon>
        <taxon>Actinomycetes</taxon>
        <taxon>Glycomycetales</taxon>
        <taxon>Glycomycetaceae</taxon>
        <taxon>Stackebrandtia</taxon>
    </lineage>
</organism>
<evidence type="ECO:0000256" key="2">
    <source>
        <dbReference type="SAM" id="SignalP"/>
    </source>
</evidence>
<dbReference type="EMBL" id="VLLL01000004">
    <property type="protein sequence ID" value="TWJ16725.1"/>
    <property type="molecule type" value="Genomic_DNA"/>
</dbReference>